<gene>
    <name evidence="1" type="ORF">JI435_302320</name>
</gene>
<name>A0A7U2EZ72_PHANO</name>
<dbReference type="EMBL" id="CP069027">
    <property type="protein sequence ID" value="QRC95437.1"/>
    <property type="molecule type" value="Genomic_DNA"/>
</dbReference>
<dbReference type="AlphaFoldDB" id="A0A7U2EZ72"/>
<keyword evidence="2" id="KW-1185">Reference proteome</keyword>
<protein>
    <submittedName>
        <fullName evidence="1">Uncharacterized protein</fullName>
    </submittedName>
</protein>
<proteinExistence type="predicted"/>
<organism evidence="1 2">
    <name type="scientific">Phaeosphaeria nodorum (strain SN15 / ATCC MYA-4574 / FGSC 10173)</name>
    <name type="common">Glume blotch fungus</name>
    <name type="synonym">Parastagonospora nodorum</name>
    <dbReference type="NCBI Taxonomy" id="321614"/>
    <lineage>
        <taxon>Eukaryota</taxon>
        <taxon>Fungi</taxon>
        <taxon>Dikarya</taxon>
        <taxon>Ascomycota</taxon>
        <taxon>Pezizomycotina</taxon>
        <taxon>Dothideomycetes</taxon>
        <taxon>Pleosporomycetidae</taxon>
        <taxon>Pleosporales</taxon>
        <taxon>Pleosporineae</taxon>
        <taxon>Phaeosphaeriaceae</taxon>
        <taxon>Parastagonospora</taxon>
    </lineage>
</organism>
<sequence>MFLFELTDEIRLYKGTSMLLTAAKRTDNSPYVPVNLPNVPWNRQQDSSFVPLPGQAPSSTFLIVHDRRPYHRHPHGSTAVVDTFSPLEDRCIATKCHLG</sequence>
<dbReference type="VEuPathDB" id="FungiDB:JI435_302320"/>
<dbReference type="Proteomes" id="UP000663193">
    <property type="component" value="Chromosome 5"/>
</dbReference>
<evidence type="ECO:0000313" key="2">
    <source>
        <dbReference type="Proteomes" id="UP000663193"/>
    </source>
</evidence>
<evidence type="ECO:0000313" key="1">
    <source>
        <dbReference type="EMBL" id="QRC95437.1"/>
    </source>
</evidence>
<accession>A0A7U2EZ72</accession>
<reference evidence="2" key="1">
    <citation type="journal article" date="2021" name="BMC Genomics">
        <title>Chromosome-level genome assembly and manually-curated proteome of model necrotroph Parastagonospora nodorum Sn15 reveals a genome-wide trove of candidate effector homologs, and redundancy of virulence-related functions within an accessory chromosome.</title>
        <authorList>
            <person name="Bertazzoni S."/>
            <person name="Jones D.A.B."/>
            <person name="Phan H.T."/>
            <person name="Tan K.-C."/>
            <person name="Hane J.K."/>
        </authorList>
    </citation>
    <scope>NUCLEOTIDE SEQUENCE [LARGE SCALE GENOMIC DNA]</scope>
    <source>
        <strain evidence="2">SN15 / ATCC MYA-4574 / FGSC 10173)</strain>
    </source>
</reference>